<dbReference type="GO" id="GO:0000156">
    <property type="term" value="F:phosphorelay response regulator activity"/>
    <property type="evidence" value="ECO:0007669"/>
    <property type="project" value="TreeGrafter"/>
</dbReference>
<dbReference type="GO" id="GO:0032993">
    <property type="term" value="C:protein-DNA complex"/>
    <property type="evidence" value="ECO:0007669"/>
    <property type="project" value="TreeGrafter"/>
</dbReference>
<dbReference type="PANTHER" id="PTHR48111:SF1">
    <property type="entry name" value="TWO-COMPONENT RESPONSE REGULATOR ORR33"/>
    <property type="match status" value="1"/>
</dbReference>
<dbReference type="InterPro" id="IPR011006">
    <property type="entry name" value="CheY-like_superfamily"/>
</dbReference>
<dbReference type="CDD" id="cd17574">
    <property type="entry name" value="REC_OmpR"/>
    <property type="match status" value="1"/>
</dbReference>
<dbReference type="Gene3D" id="3.40.50.300">
    <property type="entry name" value="P-loop containing nucleotide triphosphate hydrolases"/>
    <property type="match status" value="1"/>
</dbReference>
<comment type="caution">
    <text evidence="7">The sequence shown here is derived from an EMBL/GenBank/DDBJ whole genome shotgun (WGS) entry which is preliminary data.</text>
</comment>
<dbReference type="PANTHER" id="PTHR48111">
    <property type="entry name" value="REGULATOR OF RPOS"/>
    <property type="match status" value="1"/>
</dbReference>
<dbReference type="EC" id="2.7.13.3" evidence="7"/>
<dbReference type="SUPFAM" id="SSF52540">
    <property type="entry name" value="P-loop containing nucleoside triphosphate hydrolases"/>
    <property type="match status" value="1"/>
</dbReference>
<gene>
    <name evidence="7" type="primary">rcsC_156</name>
    <name evidence="7" type="ORF">SDC9_68422</name>
</gene>
<dbReference type="EMBL" id="VSSQ01003707">
    <property type="protein sequence ID" value="MPM21972.1"/>
    <property type="molecule type" value="Genomic_DNA"/>
</dbReference>
<dbReference type="Gene3D" id="3.40.50.2300">
    <property type="match status" value="1"/>
</dbReference>
<feature type="domain" description="Response regulatory" evidence="6">
    <location>
        <begin position="8"/>
        <end position="124"/>
    </location>
</feature>
<evidence type="ECO:0000256" key="1">
    <source>
        <dbReference type="ARBA" id="ARBA00022553"/>
    </source>
</evidence>
<evidence type="ECO:0000259" key="6">
    <source>
        <dbReference type="PROSITE" id="PS50110"/>
    </source>
</evidence>
<dbReference type="GO" id="GO:0004673">
    <property type="term" value="F:protein histidine kinase activity"/>
    <property type="evidence" value="ECO:0007669"/>
    <property type="project" value="UniProtKB-EC"/>
</dbReference>
<dbReference type="SUPFAM" id="SSF52172">
    <property type="entry name" value="CheY-like"/>
    <property type="match status" value="1"/>
</dbReference>
<evidence type="ECO:0000313" key="7">
    <source>
        <dbReference type="EMBL" id="MPM21972.1"/>
    </source>
</evidence>
<dbReference type="AlphaFoldDB" id="A0A644Y0D4"/>
<dbReference type="InterPro" id="IPR001789">
    <property type="entry name" value="Sig_transdc_resp-reg_receiver"/>
</dbReference>
<keyword evidence="1" id="KW-0597">Phosphoprotein</keyword>
<keyword evidence="7" id="KW-0808">Transferase</keyword>
<evidence type="ECO:0000256" key="3">
    <source>
        <dbReference type="ARBA" id="ARBA00023015"/>
    </source>
</evidence>
<dbReference type="InterPro" id="IPR027417">
    <property type="entry name" value="P-loop_NTPase"/>
</dbReference>
<evidence type="ECO:0000256" key="5">
    <source>
        <dbReference type="ARBA" id="ARBA00023163"/>
    </source>
</evidence>
<keyword evidence="5" id="KW-0804">Transcription</keyword>
<sequence>MQTSRGIKILLVDDEPNILEFLEMGLLNEGYRVRTALDGMTAVTIADQFEPHIVVLDVMMPDMDGYQVTATLRQMPATALTPILMFTAKSQVDDKVAGYDAGVDDYLTNPVHPAELVAHIKALLGRSRARNSAAAAQAPVQKSHMVGVVACRGGLGVSSCVLNLATTYAQAYKTPVYAVELRPGQGTWALELGFNNQEGLSNLLQKQVSEITPSVVESSFVATSYGIKLLLAPSDVANLDFGGMAAKLVAIVKALSNVQGIVLLDIGTNFIPGFENICQNLQEMILLTEPQLITVRRTKNFIQNLNKANLMAGKSIDLVIYNRIRADVQMSSMQVTEELDGMPVSLLIPPAPEMANQATQRHMPLINLQPESLVSQQFARLADIIHDHVNS</sequence>
<dbReference type="GO" id="GO:0006355">
    <property type="term" value="P:regulation of DNA-templated transcription"/>
    <property type="evidence" value="ECO:0007669"/>
    <property type="project" value="TreeGrafter"/>
</dbReference>
<keyword evidence="2" id="KW-0902">Two-component regulatory system</keyword>
<dbReference type="GO" id="GO:0005829">
    <property type="term" value="C:cytosol"/>
    <property type="evidence" value="ECO:0007669"/>
    <property type="project" value="TreeGrafter"/>
</dbReference>
<proteinExistence type="predicted"/>
<evidence type="ECO:0000256" key="2">
    <source>
        <dbReference type="ARBA" id="ARBA00023012"/>
    </source>
</evidence>
<keyword evidence="4" id="KW-0238">DNA-binding</keyword>
<organism evidence="7">
    <name type="scientific">bioreactor metagenome</name>
    <dbReference type="NCBI Taxonomy" id="1076179"/>
    <lineage>
        <taxon>unclassified sequences</taxon>
        <taxon>metagenomes</taxon>
        <taxon>ecological metagenomes</taxon>
    </lineage>
</organism>
<accession>A0A644Y0D4</accession>
<dbReference type="InterPro" id="IPR039420">
    <property type="entry name" value="WalR-like"/>
</dbReference>
<evidence type="ECO:0000256" key="4">
    <source>
        <dbReference type="ARBA" id="ARBA00023125"/>
    </source>
</evidence>
<dbReference type="SMART" id="SM00448">
    <property type="entry name" value="REC"/>
    <property type="match status" value="1"/>
</dbReference>
<protein>
    <submittedName>
        <fullName evidence="7">Sensor histidine kinase RcsC</fullName>
        <ecNumber evidence="7">2.7.13.3</ecNumber>
    </submittedName>
</protein>
<dbReference type="Pfam" id="PF00072">
    <property type="entry name" value="Response_reg"/>
    <property type="match status" value="1"/>
</dbReference>
<dbReference type="GO" id="GO:0000976">
    <property type="term" value="F:transcription cis-regulatory region binding"/>
    <property type="evidence" value="ECO:0007669"/>
    <property type="project" value="TreeGrafter"/>
</dbReference>
<dbReference type="PROSITE" id="PS50110">
    <property type="entry name" value="RESPONSE_REGULATORY"/>
    <property type="match status" value="1"/>
</dbReference>
<name>A0A644Y0D4_9ZZZZ</name>
<keyword evidence="3" id="KW-0805">Transcription regulation</keyword>
<reference evidence="7" key="1">
    <citation type="submission" date="2019-08" db="EMBL/GenBank/DDBJ databases">
        <authorList>
            <person name="Kucharzyk K."/>
            <person name="Murdoch R.W."/>
            <person name="Higgins S."/>
            <person name="Loffler F."/>
        </authorList>
    </citation>
    <scope>NUCLEOTIDE SEQUENCE</scope>
</reference>
<keyword evidence="7" id="KW-0418">Kinase</keyword>